<evidence type="ECO:0000313" key="1">
    <source>
        <dbReference type="EMBL" id="KPL52193.1"/>
    </source>
</evidence>
<reference evidence="1 2" key="2">
    <citation type="submission" date="2015-10" db="EMBL/GenBank/DDBJ databases">
        <title>Draft Genome Sequence of Prosthecomicrobium hirschii ATCC 27832.</title>
        <authorList>
            <person name="Daniel J."/>
            <person name="Givan S.A."/>
            <person name="Brun Y.V."/>
            <person name="Brown P.J."/>
        </authorList>
    </citation>
    <scope>NUCLEOTIDE SEQUENCE [LARGE SCALE GENOMIC DNA]</scope>
    <source>
        <strain evidence="1 2">16</strain>
    </source>
</reference>
<comment type="caution">
    <text evidence="1">The sequence shown here is derived from an EMBL/GenBank/DDBJ whole genome shotgun (WGS) entry which is preliminary data.</text>
</comment>
<evidence type="ECO:0000313" key="2">
    <source>
        <dbReference type="Proteomes" id="UP000048984"/>
    </source>
</evidence>
<reference evidence="1 2" key="1">
    <citation type="submission" date="2015-09" db="EMBL/GenBank/DDBJ databases">
        <authorList>
            <consortium name="Swine Surveillance"/>
        </authorList>
    </citation>
    <scope>NUCLEOTIDE SEQUENCE [LARGE SCALE GENOMIC DNA]</scope>
    <source>
        <strain evidence="1 2">16</strain>
    </source>
</reference>
<evidence type="ECO:0008006" key="3">
    <source>
        <dbReference type="Google" id="ProtNLM"/>
    </source>
</evidence>
<organism evidence="1 2">
    <name type="scientific">Prosthecodimorpha hirschii</name>
    <dbReference type="NCBI Taxonomy" id="665126"/>
    <lineage>
        <taxon>Bacteria</taxon>
        <taxon>Pseudomonadati</taxon>
        <taxon>Pseudomonadota</taxon>
        <taxon>Alphaproteobacteria</taxon>
        <taxon>Hyphomicrobiales</taxon>
        <taxon>Ancalomicrobiaceae</taxon>
        <taxon>Prosthecodimorpha</taxon>
    </lineage>
</organism>
<name>A0A0N8GEQ7_9HYPH</name>
<dbReference type="EMBL" id="LJYW01000001">
    <property type="protein sequence ID" value="KPL52193.1"/>
    <property type="molecule type" value="Genomic_DNA"/>
</dbReference>
<dbReference type="Proteomes" id="UP000048984">
    <property type="component" value="Unassembled WGS sequence"/>
</dbReference>
<dbReference type="RefSeq" id="WP_054358356.1">
    <property type="nucleotide sequence ID" value="NZ_LJYW01000001.1"/>
</dbReference>
<gene>
    <name evidence="1" type="ORF">ABB55_08080</name>
</gene>
<sequence length="339" mass="37415">MPEPPSREPETRRTAAAPFVLCLHLGAHRTGTTLVQNRIAALHGRLGRERFSFAQNQDLKGQPWAFWCRGRKVEADPQADFERHLAVWRKTGRVLLISAEDFIGTTAMFDGRGLYPEAGTRIRRLMRLLSAHPEVDLRLVMHIRRTSDFLASCLAQEAAKGRRARLRDPSRIDPAQFRWSDLVASIEAAAGQRLVLRDFADLPRLGGRAYTTDLLAAFGLPEPTRLQGLGPLGGAVDALPARIADRIPGLGPWRRPNASLSTRGVALADAMRSHVDAQTWAQVVRPFLSRHFSARTGDPAVTLDPSLVAALDGTWTSDRAVLADRLAARHPPIRSIARP</sequence>
<keyword evidence="2" id="KW-1185">Reference proteome</keyword>
<dbReference type="AlphaFoldDB" id="A0A0N8GEQ7"/>
<accession>A0A0N8GEQ7</accession>
<dbReference type="STRING" id="665126.ABB55_08080"/>
<proteinExistence type="predicted"/>
<protein>
    <recommendedName>
        <fullName evidence="3">Sulfotransferase domain-containing protein</fullName>
    </recommendedName>
</protein>